<name>A0A841HLD1_9GAMM</name>
<evidence type="ECO:0000256" key="2">
    <source>
        <dbReference type="ARBA" id="ARBA00022617"/>
    </source>
</evidence>
<keyword evidence="3 6" id="KW-0479">Metal-binding</keyword>
<feature type="binding site" description="covalent" evidence="7">
    <location>
        <position position="145"/>
    </location>
    <ligand>
        <name>heme c</name>
        <dbReference type="ChEBI" id="CHEBI:61717"/>
    </ligand>
</feature>
<keyword evidence="4" id="KW-0249">Electron transport</keyword>
<keyword evidence="8" id="KW-0732">Signal</keyword>
<keyword evidence="1" id="KW-0813">Transport</keyword>
<comment type="PTM">
    <text evidence="7">Binds 1 heme group per subunit.</text>
</comment>
<keyword evidence="10" id="KW-1185">Reference proteome</keyword>
<comment type="caution">
    <text evidence="9">The sequence shown here is derived from an EMBL/GenBank/DDBJ whole genome shotgun (WGS) entry which is preliminary data.</text>
</comment>
<evidence type="ECO:0000313" key="10">
    <source>
        <dbReference type="Proteomes" id="UP000588068"/>
    </source>
</evidence>
<evidence type="ECO:0000256" key="5">
    <source>
        <dbReference type="ARBA" id="ARBA00023004"/>
    </source>
</evidence>
<organism evidence="9 10">
    <name type="scientific">Povalibacter uvarum</name>
    <dbReference type="NCBI Taxonomy" id="732238"/>
    <lineage>
        <taxon>Bacteria</taxon>
        <taxon>Pseudomonadati</taxon>
        <taxon>Pseudomonadota</taxon>
        <taxon>Gammaproteobacteria</taxon>
        <taxon>Steroidobacterales</taxon>
        <taxon>Steroidobacteraceae</taxon>
        <taxon>Povalibacter</taxon>
    </lineage>
</organism>
<keyword evidence="5 6" id="KW-0408">Iron</keyword>
<dbReference type="Gene3D" id="1.20.120.10">
    <property type="entry name" value="Cytochrome c/b562"/>
    <property type="match status" value="1"/>
</dbReference>
<evidence type="ECO:0000256" key="4">
    <source>
        <dbReference type="ARBA" id="ARBA00022982"/>
    </source>
</evidence>
<dbReference type="InterPro" id="IPR015984">
    <property type="entry name" value="Cyt_c_prime_subgr"/>
</dbReference>
<sequence>MRSLRIAGALLALGTCAGIGVSIAEEEFDPQPIIEGRQAALRDIGGAFKGISDELKVSSPSIPTISHYARQIDDLSRQQKFWFPAGTGPEAEIETRAKPEIWQSPEEFRKAQSAFSEHVQKLVKAAESGNVATIQAQWRELGKSCKGCHDRFREEED</sequence>
<evidence type="ECO:0000256" key="1">
    <source>
        <dbReference type="ARBA" id="ARBA00022448"/>
    </source>
</evidence>
<dbReference type="Pfam" id="PF01322">
    <property type="entry name" value="Cytochrom_C_2"/>
    <property type="match status" value="1"/>
</dbReference>
<dbReference type="InterPro" id="IPR012127">
    <property type="entry name" value="Cyt_c_prime"/>
</dbReference>
<evidence type="ECO:0000256" key="8">
    <source>
        <dbReference type="SAM" id="SignalP"/>
    </source>
</evidence>
<dbReference type="RefSeq" id="WP_184332900.1">
    <property type="nucleotide sequence ID" value="NZ_JACHHZ010000003.1"/>
</dbReference>
<feature type="chain" id="PRO_5032327255" evidence="8">
    <location>
        <begin position="25"/>
        <end position="157"/>
    </location>
</feature>
<dbReference type="InterPro" id="IPR002321">
    <property type="entry name" value="Cyt_c_II"/>
</dbReference>
<dbReference type="GO" id="GO:0042597">
    <property type="term" value="C:periplasmic space"/>
    <property type="evidence" value="ECO:0007669"/>
    <property type="project" value="InterPro"/>
</dbReference>
<dbReference type="GO" id="GO:0009055">
    <property type="term" value="F:electron transfer activity"/>
    <property type="evidence" value="ECO:0007669"/>
    <property type="project" value="InterPro"/>
</dbReference>
<dbReference type="EMBL" id="JACHHZ010000003">
    <property type="protein sequence ID" value="MBB6094011.1"/>
    <property type="molecule type" value="Genomic_DNA"/>
</dbReference>
<protein>
    <submittedName>
        <fullName evidence="9">Cytochrome c556</fullName>
    </submittedName>
</protein>
<accession>A0A841HLD1</accession>
<reference evidence="9 10" key="1">
    <citation type="submission" date="2020-08" db="EMBL/GenBank/DDBJ databases">
        <title>Genomic Encyclopedia of Type Strains, Phase IV (KMG-IV): sequencing the most valuable type-strain genomes for metagenomic binning, comparative biology and taxonomic classification.</title>
        <authorList>
            <person name="Goeker M."/>
        </authorList>
    </citation>
    <scope>NUCLEOTIDE SEQUENCE [LARGE SCALE GENOMIC DNA]</scope>
    <source>
        <strain evidence="9 10">DSM 26723</strain>
    </source>
</reference>
<evidence type="ECO:0000256" key="7">
    <source>
        <dbReference type="PIRSR" id="PIRSR000027-2"/>
    </source>
</evidence>
<evidence type="ECO:0000313" key="9">
    <source>
        <dbReference type="EMBL" id="MBB6094011.1"/>
    </source>
</evidence>
<gene>
    <name evidence="9" type="ORF">HNQ60_002892</name>
</gene>
<proteinExistence type="predicted"/>
<dbReference type="InterPro" id="IPR010980">
    <property type="entry name" value="Cyt_c/b562"/>
</dbReference>
<keyword evidence="2 7" id="KW-0349">Heme</keyword>
<dbReference type="PROSITE" id="PS51009">
    <property type="entry name" value="CYTCII"/>
    <property type="match status" value="1"/>
</dbReference>
<dbReference type="SUPFAM" id="SSF47175">
    <property type="entry name" value="Cytochromes"/>
    <property type="match status" value="1"/>
</dbReference>
<feature type="binding site" description="axial binding residue" evidence="6">
    <location>
        <position position="149"/>
    </location>
    <ligand>
        <name>heme c</name>
        <dbReference type="ChEBI" id="CHEBI:61717"/>
    </ligand>
    <ligandPart>
        <name>Fe</name>
        <dbReference type="ChEBI" id="CHEBI:18248"/>
    </ligandPart>
</feature>
<dbReference type="GO" id="GO:0005506">
    <property type="term" value="F:iron ion binding"/>
    <property type="evidence" value="ECO:0007669"/>
    <property type="project" value="InterPro"/>
</dbReference>
<dbReference type="AlphaFoldDB" id="A0A841HLD1"/>
<feature type="signal peptide" evidence="8">
    <location>
        <begin position="1"/>
        <end position="24"/>
    </location>
</feature>
<dbReference type="GO" id="GO:0020037">
    <property type="term" value="F:heme binding"/>
    <property type="evidence" value="ECO:0007669"/>
    <property type="project" value="InterPro"/>
</dbReference>
<evidence type="ECO:0000256" key="3">
    <source>
        <dbReference type="ARBA" id="ARBA00022723"/>
    </source>
</evidence>
<dbReference type="Proteomes" id="UP000588068">
    <property type="component" value="Unassembled WGS sequence"/>
</dbReference>
<dbReference type="PRINTS" id="PR00608">
    <property type="entry name" value="CYTCHROMECII"/>
</dbReference>
<dbReference type="GO" id="GO:0022900">
    <property type="term" value="P:electron transport chain"/>
    <property type="evidence" value="ECO:0007669"/>
    <property type="project" value="InterPro"/>
</dbReference>
<evidence type="ECO:0000256" key="6">
    <source>
        <dbReference type="PIRSR" id="PIRSR000027-1"/>
    </source>
</evidence>
<dbReference type="PIRSF" id="PIRSF000027">
    <property type="entry name" value="Cytc_c_prime"/>
    <property type="match status" value="1"/>
</dbReference>
<feature type="binding site" description="covalent" evidence="7">
    <location>
        <position position="148"/>
    </location>
    <ligand>
        <name>heme c</name>
        <dbReference type="ChEBI" id="CHEBI:61717"/>
    </ligand>
</feature>